<dbReference type="PANTHER" id="PTHR24221">
    <property type="entry name" value="ATP-BINDING CASSETTE SUB-FAMILY B"/>
    <property type="match status" value="1"/>
</dbReference>
<dbReference type="AlphaFoldDB" id="A0A848EKX4"/>
<keyword evidence="3" id="KW-0547">Nucleotide-binding</keyword>
<comment type="subcellular location">
    <subcellularLocation>
        <location evidence="1">Cell membrane</location>
        <topology evidence="1">Multi-pass membrane protein</topology>
    </subcellularLocation>
</comment>
<evidence type="ECO:0000256" key="1">
    <source>
        <dbReference type="ARBA" id="ARBA00004651"/>
    </source>
</evidence>
<dbReference type="GO" id="GO:0005524">
    <property type="term" value="F:ATP binding"/>
    <property type="evidence" value="ECO:0007669"/>
    <property type="project" value="UniProtKB-KW"/>
</dbReference>
<dbReference type="SUPFAM" id="SSF90123">
    <property type="entry name" value="ABC transporter transmembrane region"/>
    <property type="match status" value="1"/>
</dbReference>
<feature type="domain" description="ABC transporter" evidence="8">
    <location>
        <begin position="347"/>
        <end position="582"/>
    </location>
</feature>
<evidence type="ECO:0000256" key="7">
    <source>
        <dbReference type="SAM" id="Phobius"/>
    </source>
</evidence>
<evidence type="ECO:0000313" key="11">
    <source>
        <dbReference type="Proteomes" id="UP000548582"/>
    </source>
</evidence>
<dbReference type="Pfam" id="PF00005">
    <property type="entry name" value="ABC_tran"/>
    <property type="match status" value="1"/>
</dbReference>
<dbReference type="EMBL" id="JABBKX010000011">
    <property type="protein sequence ID" value="NMJ44027.1"/>
    <property type="molecule type" value="Genomic_DNA"/>
</dbReference>
<evidence type="ECO:0000256" key="2">
    <source>
        <dbReference type="ARBA" id="ARBA00022692"/>
    </source>
</evidence>
<dbReference type="PROSITE" id="PS50929">
    <property type="entry name" value="ABC_TM1F"/>
    <property type="match status" value="1"/>
</dbReference>
<evidence type="ECO:0000256" key="5">
    <source>
        <dbReference type="ARBA" id="ARBA00022989"/>
    </source>
</evidence>
<feature type="domain" description="ABC transmembrane type-1" evidence="9">
    <location>
        <begin position="41"/>
        <end position="316"/>
    </location>
</feature>
<feature type="transmembrane region" description="Helical" evidence="7">
    <location>
        <begin position="39"/>
        <end position="64"/>
    </location>
</feature>
<organism evidence="10 11">
    <name type="scientific">Neoroseomonas marina</name>
    <dbReference type="NCBI Taxonomy" id="1232220"/>
    <lineage>
        <taxon>Bacteria</taxon>
        <taxon>Pseudomonadati</taxon>
        <taxon>Pseudomonadota</taxon>
        <taxon>Alphaproteobacteria</taxon>
        <taxon>Acetobacterales</taxon>
        <taxon>Acetobacteraceae</taxon>
        <taxon>Neoroseomonas</taxon>
    </lineage>
</organism>
<evidence type="ECO:0000259" key="8">
    <source>
        <dbReference type="PROSITE" id="PS50893"/>
    </source>
</evidence>
<dbReference type="Gene3D" id="1.20.1560.10">
    <property type="entry name" value="ABC transporter type 1, transmembrane domain"/>
    <property type="match status" value="1"/>
</dbReference>
<dbReference type="GO" id="GO:0005886">
    <property type="term" value="C:plasma membrane"/>
    <property type="evidence" value="ECO:0007669"/>
    <property type="project" value="UniProtKB-SubCell"/>
</dbReference>
<dbReference type="Pfam" id="PF00664">
    <property type="entry name" value="ABC_membrane"/>
    <property type="match status" value="1"/>
</dbReference>
<dbReference type="GO" id="GO:0140359">
    <property type="term" value="F:ABC-type transporter activity"/>
    <property type="evidence" value="ECO:0007669"/>
    <property type="project" value="InterPro"/>
</dbReference>
<dbReference type="PANTHER" id="PTHR24221:SF248">
    <property type="entry name" value="ABC TRANSPORTER TRANSMEMBRANE REGION"/>
    <property type="match status" value="1"/>
</dbReference>
<dbReference type="InterPro" id="IPR003439">
    <property type="entry name" value="ABC_transporter-like_ATP-bd"/>
</dbReference>
<keyword evidence="5 7" id="KW-1133">Transmembrane helix</keyword>
<dbReference type="GO" id="GO:0016887">
    <property type="term" value="F:ATP hydrolysis activity"/>
    <property type="evidence" value="ECO:0007669"/>
    <property type="project" value="InterPro"/>
</dbReference>
<dbReference type="InterPro" id="IPR036640">
    <property type="entry name" value="ABC1_TM_sf"/>
</dbReference>
<dbReference type="InterPro" id="IPR010128">
    <property type="entry name" value="ATPase_T1SS_PrtD-like"/>
</dbReference>
<dbReference type="PROSITE" id="PS50893">
    <property type="entry name" value="ABC_TRANSPORTER_2"/>
    <property type="match status" value="1"/>
</dbReference>
<protein>
    <submittedName>
        <fullName evidence="10">Type I secretion system permease/ATPase</fullName>
    </submittedName>
</protein>
<dbReference type="InterPro" id="IPR011527">
    <property type="entry name" value="ABC1_TM_dom"/>
</dbReference>
<comment type="caution">
    <text evidence="10">The sequence shown here is derived from an EMBL/GenBank/DDBJ whole genome shotgun (WGS) entry which is preliminary data.</text>
</comment>
<sequence length="592" mass="63603">MPQPRTPRRVVSEIRPLPGETALAATPLARAMAACRRQLMAVGVFSGVVNMLQLTVSLYMMQVFDRVLATRNVNTLVYLTIIAIAALGLLAVLEAVRTRVMQRIGGWIEAKVAPEGFARAVESQLRGRPYRMEALRDLATCRTYLGSPASLSLFDVPWVPVFLLVIFILHPLLGVVALGGALILLALTLLNEVATSKLLREANSAGLASQRRAESIVRNAEVIDSMGMLSAVLARWQASVARTAEPMNRALDRGAPLLALTKFARLAVQVAVLGVGAWLVLEQQLTSGASIAASIIMGRALAPVEQMIGGWRQLVQARQSWKRLQAFLVLPRLRPPGIALPAPHGHLSVERVTFGFPGTNVPVVKGVTFALEAGESLAVIGPSAAGKTTLIRLLTGTLQPASGAVRLDGADVHAWQREDFGQYVGYLPQDVELFDGTVLDNIARMAEAPAEAVFDAARLAGCHDMILRLPKGYETEIGEGGQHLSGGQRQQIGLARAMFGGPRFVVLDEPNSNLDGDAEGALLRALHELRRRGTTVVLVSHRPVLVQGVEKVLLLRDGAVEIFGPRAEVMKRLMKPAQPTPIAAQAGREAQA</sequence>
<accession>A0A848EKX4</accession>
<dbReference type="GO" id="GO:0030256">
    <property type="term" value="C:type I protein secretion system complex"/>
    <property type="evidence" value="ECO:0007669"/>
    <property type="project" value="InterPro"/>
</dbReference>
<dbReference type="InterPro" id="IPR027417">
    <property type="entry name" value="P-loop_NTPase"/>
</dbReference>
<keyword evidence="2 7" id="KW-0812">Transmembrane</keyword>
<dbReference type="Gene3D" id="3.40.50.300">
    <property type="entry name" value="P-loop containing nucleotide triphosphate hydrolases"/>
    <property type="match status" value="1"/>
</dbReference>
<keyword evidence="6 7" id="KW-0472">Membrane</keyword>
<dbReference type="NCBIfam" id="TIGR01842">
    <property type="entry name" value="type_I_sec_PrtD"/>
    <property type="match status" value="1"/>
</dbReference>
<keyword evidence="4" id="KW-0067">ATP-binding</keyword>
<dbReference type="GO" id="GO:0034040">
    <property type="term" value="F:ATPase-coupled lipid transmembrane transporter activity"/>
    <property type="evidence" value="ECO:0007669"/>
    <property type="project" value="TreeGrafter"/>
</dbReference>
<evidence type="ECO:0000259" key="9">
    <source>
        <dbReference type="PROSITE" id="PS50929"/>
    </source>
</evidence>
<feature type="transmembrane region" description="Helical" evidence="7">
    <location>
        <begin position="76"/>
        <end position="96"/>
    </location>
</feature>
<dbReference type="SMART" id="SM00382">
    <property type="entry name" value="AAA"/>
    <property type="match status" value="1"/>
</dbReference>
<dbReference type="Proteomes" id="UP000548582">
    <property type="component" value="Unassembled WGS sequence"/>
</dbReference>
<evidence type="ECO:0000256" key="4">
    <source>
        <dbReference type="ARBA" id="ARBA00022840"/>
    </source>
</evidence>
<dbReference type="GO" id="GO:0030253">
    <property type="term" value="P:protein secretion by the type I secretion system"/>
    <property type="evidence" value="ECO:0007669"/>
    <property type="project" value="InterPro"/>
</dbReference>
<proteinExistence type="predicted"/>
<evidence type="ECO:0000256" key="3">
    <source>
        <dbReference type="ARBA" id="ARBA00022741"/>
    </source>
</evidence>
<name>A0A848EKX4_9PROT</name>
<evidence type="ECO:0000256" key="6">
    <source>
        <dbReference type="ARBA" id="ARBA00023136"/>
    </source>
</evidence>
<feature type="transmembrane region" description="Helical" evidence="7">
    <location>
        <begin position="160"/>
        <end position="190"/>
    </location>
</feature>
<gene>
    <name evidence="10" type="ORF">GWK16_22455</name>
</gene>
<evidence type="ECO:0000313" key="10">
    <source>
        <dbReference type="EMBL" id="NMJ44027.1"/>
    </source>
</evidence>
<reference evidence="10 11" key="1">
    <citation type="submission" date="2020-03" db="EMBL/GenBank/DDBJ databases">
        <authorList>
            <person name="Sun Q."/>
        </authorList>
    </citation>
    <scope>NUCLEOTIDE SEQUENCE [LARGE SCALE GENOMIC DNA]</scope>
    <source>
        <strain evidence="10 11">JC162</strain>
    </source>
</reference>
<keyword evidence="11" id="KW-1185">Reference proteome</keyword>
<dbReference type="SUPFAM" id="SSF52540">
    <property type="entry name" value="P-loop containing nucleoside triphosphate hydrolases"/>
    <property type="match status" value="1"/>
</dbReference>
<dbReference type="InterPro" id="IPR039421">
    <property type="entry name" value="Type_1_exporter"/>
</dbReference>
<dbReference type="InterPro" id="IPR003593">
    <property type="entry name" value="AAA+_ATPase"/>
</dbReference>